<accession>A0A0H2M5G7</accession>
<dbReference type="InterPro" id="IPR053802">
    <property type="entry name" value="DUF6950"/>
</dbReference>
<dbReference type="PATRIC" id="fig|34073.19.peg.1147"/>
<reference evidence="2 3" key="1">
    <citation type="submission" date="2015-03" db="EMBL/GenBank/DDBJ databases">
        <title>Genome sequence of Variovorax paradoxus TBEA6.</title>
        <authorList>
            <person name="Poehlein A."/>
            <person name="Schuldes J."/>
            <person name="Wuebbeler J.H."/>
            <person name="Hiessl S."/>
            <person name="Steinbuechel A."/>
            <person name="Daniel R."/>
        </authorList>
    </citation>
    <scope>NUCLEOTIDE SEQUENCE [LARGE SCALE GENOMIC DNA]</scope>
    <source>
        <strain evidence="2 3">TBEA6</strain>
    </source>
</reference>
<evidence type="ECO:0000313" key="3">
    <source>
        <dbReference type="Proteomes" id="UP000035170"/>
    </source>
</evidence>
<dbReference type="Proteomes" id="UP000035170">
    <property type="component" value="Unassembled WGS sequence"/>
</dbReference>
<comment type="caution">
    <text evidence="2">The sequence shown here is derived from an EMBL/GenBank/DDBJ whole genome shotgun (WGS) entry which is preliminary data.</text>
</comment>
<keyword evidence="3" id="KW-1185">Reference proteome</keyword>
<evidence type="ECO:0000259" key="1">
    <source>
        <dbReference type="Pfam" id="PF22262"/>
    </source>
</evidence>
<sequence>MKPDLDAFIDARRTVPFAYFSHDCAHIAADWVRENTGRDVLADLRVDGGPLARQNLLAALRTVRAAGGILQAGMQRLGPCLPSLMAQRGDVVLALSGRKIGIVSGYSYGICTGAHIVCPGNDRLEFLPLSDGVAAWRV</sequence>
<dbReference type="AlphaFoldDB" id="A0A0H2M5G7"/>
<feature type="domain" description="DUF6950" evidence="1">
    <location>
        <begin position="3"/>
        <end position="138"/>
    </location>
</feature>
<gene>
    <name evidence="2" type="ORF">VPARA_11270</name>
</gene>
<organism evidence="2 3">
    <name type="scientific">Variovorax paradoxus</name>
    <dbReference type="NCBI Taxonomy" id="34073"/>
    <lineage>
        <taxon>Bacteria</taxon>
        <taxon>Pseudomonadati</taxon>
        <taxon>Pseudomonadota</taxon>
        <taxon>Betaproteobacteria</taxon>
        <taxon>Burkholderiales</taxon>
        <taxon>Comamonadaceae</taxon>
        <taxon>Variovorax</taxon>
    </lineage>
</organism>
<proteinExistence type="predicted"/>
<dbReference type="RefSeq" id="WP_047783638.1">
    <property type="nucleotide sequence ID" value="NZ_JZWI01000006.1"/>
</dbReference>
<name>A0A0H2M5G7_VARPD</name>
<evidence type="ECO:0000313" key="2">
    <source>
        <dbReference type="EMBL" id="KLN57614.1"/>
    </source>
</evidence>
<protein>
    <recommendedName>
        <fullName evidence="1">DUF6950 domain-containing protein</fullName>
    </recommendedName>
</protein>
<dbReference type="EMBL" id="JZWI01000006">
    <property type="protein sequence ID" value="KLN57614.1"/>
    <property type="molecule type" value="Genomic_DNA"/>
</dbReference>
<dbReference type="Pfam" id="PF22262">
    <property type="entry name" value="DUF6950"/>
    <property type="match status" value="1"/>
</dbReference>